<sequence>MAHTPATGGAPEIYLAEPASASCASVYLEEGDEDERRSTSIVSRQHELGTTGPLLEPRALEHVVFAINSFAHGLLRYLPRQQNLSFSPSHLYWLLVSVWFGSKGTTREQLDGVLHCAELPVPAYRIQGFFKNFLRKLRISEKLQHVQFISSLHMTSVERLQDASSKALRDYFHVCIRALLADARPEHMNNEINLWFETTSREHVPSVMSENLPTIITDGSSTACHVIASAAYAEHSWGSRFDRHKTVLANFNNGTKPCKARMVRPIWYYRYCAYKTLSARCLVVPSVGGKWNMLLLLPTDRGGVHAVEYQLDAEALQQALKSCDETLVELSMPNIELESSVSLRQVLKRAGLVALFDPVKTDLSGLLKESGEPLMEFVHKVKLKANKVGHEGEHHGVTVINESGEHPGWPIEFHVNHPFVFVLYEPGNNTTLFVGRVVELIW</sequence>
<name>A0ACB8DFD9_DERSI</name>
<protein>
    <submittedName>
        <fullName evidence="1">Uncharacterized protein</fullName>
    </submittedName>
</protein>
<dbReference type="EMBL" id="CM023471">
    <property type="protein sequence ID" value="KAH7966872.1"/>
    <property type="molecule type" value="Genomic_DNA"/>
</dbReference>
<evidence type="ECO:0000313" key="1">
    <source>
        <dbReference type="EMBL" id="KAH7966872.1"/>
    </source>
</evidence>
<dbReference type="Proteomes" id="UP000821865">
    <property type="component" value="Chromosome 2"/>
</dbReference>
<proteinExistence type="predicted"/>
<evidence type="ECO:0000313" key="2">
    <source>
        <dbReference type="Proteomes" id="UP000821865"/>
    </source>
</evidence>
<accession>A0ACB8DFD9</accession>
<gene>
    <name evidence="1" type="ORF">HPB49_020216</name>
</gene>
<keyword evidence="2" id="KW-1185">Reference proteome</keyword>
<comment type="caution">
    <text evidence="1">The sequence shown here is derived from an EMBL/GenBank/DDBJ whole genome shotgun (WGS) entry which is preliminary data.</text>
</comment>
<reference evidence="1" key="1">
    <citation type="submission" date="2020-05" db="EMBL/GenBank/DDBJ databases">
        <title>Large-scale comparative analyses of tick genomes elucidate their genetic diversity and vector capacities.</title>
        <authorList>
            <person name="Jia N."/>
            <person name="Wang J."/>
            <person name="Shi W."/>
            <person name="Du L."/>
            <person name="Sun Y."/>
            <person name="Zhan W."/>
            <person name="Jiang J."/>
            <person name="Wang Q."/>
            <person name="Zhang B."/>
            <person name="Ji P."/>
            <person name="Sakyi L.B."/>
            <person name="Cui X."/>
            <person name="Yuan T."/>
            <person name="Jiang B."/>
            <person name="Yang W."/>
            <person name="Lam T.T.-Y."/>
            <person name="Chang Q."/>
            <person name="Ding S."/>
            <person name="Wang X."/>
            <person name="Zhu J."/>
            <person name="Ruan X."/>
            <person name="Zhao L."/>
            <person name="Wei J."/>
            <person name="Que T."/>
            <person name="Du C."/>
            <person name="Cheng J."/>
            <person name="Dai P."/>
            <person name="Han X."/>
            <person name="Huang E."/>
            <person name="Gao Y."/>
            <person name="Liu J."/>
            <person name="Shao H."/>
            <person name="Ye R."/>
            <person name="Li L."/>
            <person name="Wei W."/>
            <person name="Wang X."/>
            <person name="Wang C."/>
            <person name="Yang T."/>
            <person name="Huo Q."/>
            <person name="Li W."/>
            <person name="Guo W."/>
            <person name="Chen H."/>
            <person name="Zhou L."/>
            <person name="Ni X."/>
            <person name="Tian J."/>
            <person name="Zhou Y."/>
            <person name="Sheng Y."/>
            <person name="Liu T."/>
            <person name="Pan Y."/>
            <person name="Xia L."/>
            <person name="Li J."/>
            <person name="Zhao F."/>
            <person name="Cao W."/>
        </authorList>
    </citation>
    <scope>NUCLEOTIDE SEQUENCE</scope>
    <source>
        <strain evidence="1">Dsil-2018</strain>
    </source>
</reference>
<organism evidence="1 2">
    <name type="scientific">Dermacentor silvarum</name>
    <name type="common">Tick</name>
    <dbReference type="NCBI Taxonomy" id="543639"/>
    <lineage>
        <taxon>Eukaryota</taxon>
        <taxon>Metazoa</taxon>
        <taxon>Ecdysozoa</taxon>
        <taxon>Arthropoda</taxon>
        <taxon>Chelicerata</taxon>
        <taxon>Arachnida</taxon>
        <taxon>Acari</taxon>
        <taxon>Parasitiformes</taxon>
        <taxon>Ixodida</taxon>
        <taxon>Ixodoidea</taxon>
        <taxon>Ixodidae</taxon>
        <taxon>Rhipicephalinae</taxon>
        <taxon>Dermacentor</taxon>
    </lineage>
</organism>